<dbReference type="Proteomes" id="UP001610446">
    <property type="component" value="Unassembled WGS sequence"/>
</dbReference>
<dbReference type="SUPFAM" id="SSF53720">
    <property type="entry name" value="ALDH-like"/>
    <property type="match status" value="1"/>
</dbReference>
<dbReference type="InterPro" id="IPR015590">
    <property type="entry name" value="Aldehyde_DH_dom"/>
</dbReference>
<protein>
    <recommendedName>
        <fullName evidence="3">aldehyde dehydrogenase (NAD(+))</fullName>
        <ecNumber evidence="3">1.2.1.3</ecNumber>
    </recommendedName>
</protein>
<dbReference type="EC" id="1.2.1.3" evidence="3"/>
<dbReference type="Gene3D" id="3.40.605.10">
    <property type="entry name" value="Aldehyde Dehydrogenase, Chain A, domain 1"/>
    <property type="match status" value="1"/>
</dbReference>
<feature type="active site" evidence="5">
    <location>
        <position position="251"/>
    </location>
</feature>
<dbReference type="PANTHER" id="PTHR11699">
    <property type="entry name" value="ALDEHYDE DEHYDROGENASE-RELATED"/>
    <property type="match status" value="1"/>
</dbReference>
<sequence>MSSVSESLNVFGEYYNIINGERQRTTKTRNGIDPATGQSLPEVPVATENDVYNTVEAAKAAFKIWPLVSWADRRRAILAYLTEIEGLADDLARLLTLEQGKPLIFAKMEITSALDFSRVLAKMELEEETIYSDPDRKTVIRYTPLGVAVAIVPWNFPIQLALTKIVPALVTGNPIILKPSPFTPYCGLKIVELAQKFFPKGVLQFLSGDDNLGPWLTAHPDVAKISFTGSSFTGKKVMESASKTLKRVTLELGGNDPANIAAVAPKIVEFSFVNSGQVCVAIKRIYVHEDIYEPFLDAMVAYIKTLSIGDGLETGNFFGPVQNLQQFTHVKRFFADIENEKLTVAVGGKNEVRPGYFITPTIIDRPPDNSRIATMEPFGPIVPVMQWKDEEDVIARANSTSMGLGASVWSSSPENASRIARQLQAGSVWVNTHLQLNPSAPFGGHKESGIGHELGLGSLKSYCNIQSLFLIKNPI</sequence>
<keyword evidence="9" id="KW-1185">Reference proteome</keyword>
<proteinExistence type="inferred from homology"/>
<dbReference type="Gene3D" id="3.40.309.10">
    <property type="entry name" value="Aldehyde Dehydrogenase, Chain A, domain 2"/>
    <property type="match status" value="1"/>
</dbReference>
<evidence type="ECO:0000256" key="2">
    <source>
        <dbReference type="ARBA" id="ARBA00023002"/>
    </source>
</evidence>
<reference evidence="8 9" key="1">
    <citation type="submission" date="2024-07" db="EMBL/GenBank/DDBJ databases">
        <title>Section-level genome sequencing and comparative genomics of Aspergillus sections Usti and Cavernicolus.</title>
        <authorList>
            <consortium name="Lawrence Berkeley National Laboratory"/>
            <person name="Nybo J.L."/>
            <person name="Vesth T.C."/>
            <person name="Theobald S."/>
            <person name="Frisvad J.C."/>
            <person name="Larsen T.O."/>
            <person name="Kjaerboelling I."/>
            <person name="Rothschild-Mancinelli K."/>
            <person name="Lyhne E.K."/>
            <person name="Kogle M.E."/>
            <person name="Barry K."/>
            <person name="Clum A."/>
            <person name="Na H."/>
            <person name="Ledsgaard L."/>
            <person name="Lin J."/>
            <person name="Lipzen A."/>
            <person name="Kuo A."/>
            <person name="Riley R."/>
            <person name="Mondo S."/>
            <person name="Labutti K."/>
            <person name="Haridas S."/>
            <person name="Pangalinan J."/>
            <person name="Salamov A.A."/>
            <person name="Simmons B.A."/>
            <person name="Magnuson J.K."/>
            <person name="Chen J."/>
            <person name="Drula E."/>
            <person name="Henrissat B."/>
            <person name="Wiebenga A."/>
            <person name="Lubbers R.J."/>
            <person name="Gomes A.C."/>
            <person name="Makela M.R."/>
            <person name="Stajich J."/>
            <person name="Grigoriev I.V."/>
            <person name="Mortensen U.H."/>
            <person name="De Vries R.P."/>
            <person name="Baker S.E."/>
            <person name="Andersen M.R."/>
        </authorList>
    </citation>
    <scope>NUCLEOTIDE SEQUENCE [LARGE SCALE GENOMIC DNA]</scope>
    <source>
        <strain evidence="8 9">CBS 123904</strain>
    </source>
</reference>
<evidence type="ECO:0000256" key="3">
    <source>
        <dbReference type="ARBA" id="ARBA00024226"/>
    </source>
</evidence>
<dbReference type="EMBL" id="JBFXLU010000135">
    <property type="protein sequence ID" value="KAL2839273.1"/>
    <property type="molecule type" value="Genomic_DNA"/>
</dbReference>
<evidence type="ECO:0000313" key="8">
    <source>
        <dbReference type="EMBL" id="KAL2839273.1"/>
    </source>
</evidence>
<feature type="domain" description="Aldehyde dehydrogenase" evidence="7">
    <location>
        <begin position="27"/>
        <end position="467"/>
    </location>
</feature>
<dbReference type="PROSITE" id="PS00070">
    <property type="entry name" value="ALDEHYDE_DEHYDR_CYS"/>
    <property type="match status" value="1"/>
</dbReference>
<dbReference type="InterPro" id="IPR016163">
    <property type="entry name" value="Ald_DH_C"/>
</dbReference>
<dbReference type="Pfam" id="PF00171">
    <property type="entry name" value="Aldedh"/>
    <property type="match status" value="1"/>
</dbReference>
<dbReference type="InterPro" id="IPR029510">
    <property type="entry name" value="Ald_DH_CS_GLU"/>
</dbReference>
<accession>A0ABR4JGV6</accession>
<evidence type="ECO:0000259" key="7">
    <source>
        <dbReference type="Pfam" id="PF00171"/>
    </source>
</evidence>
<name>A0ABR4JGV6_9EURO</name>
<comment type="caution">
    <text evidence="8">The sequence shown here is derived from an EMBL/GenBank/DDBJ whole genome shotgun (WGS) entry which is preliminary data.</text>
</comment>
<comment type="similarity">
    <text evidence="1 6">Belongs to the aldehyde dehydrogenase family.</text>
</comment>
<evidence type="ECO:0000313" key="9">
    <source>
        <dbReference type="Proteomes" id="UP001610446"/>
    </source>
</evidence>
<dbReference type="PROSITE" id="PS00687">
    <property type="entry name" value="ALDEHYDE_DEHYDR_GLU"/>
    <property type="match status" value="1"/>
</dbReference>
<dbReference type="CDD" id="cd07106">
    <property type="entry name" value="ALDH_AldA-AAD23400"/>
    <property type="match status" value="1"/>
</dbReference>
<keyword evidence="2 6" id="KW-0560">Oxidoreductase</keyword>
<evidence type="ECO:0000256" key="1">
    <source>
        <dbReference type="ARBA" id="ARBA00009986"/>
    </source>
</evidence>
<organism evidence="8 9">
    <name type="scientific">Aspergillus pseudoustus</name>
    <dbReference type="NCBI Taxonomy" id="1810923"/>
    <lineage>
        <taxon>Eukaryota</taxon>
        <taxon>Fungi</taxon>
        <taxon>Dikarya</taxon>
        <taxon>Ascomycota</taxon>
        <taxon>Pezizomycotina</taxon>
        <taxon>Eurotiomycetes</taxon>
        <taxon>Eurotiomycetidae</taxon>
        <taxon>Eurotiales</taxon>
        <taxon>Aspergillaceae</taxon>
        <taxon>Aspergillus</taxon>
        <taxon>Aspergillus subgen. Nidulantes</taxon>
    </lineage>
</organism>
<dbReference type="InterPro" id="IPR044086">
    <property type="entry name" value="LUC3-like"/>
</dbReference>
<dbReference type="InterPro" id="IPR016161">
    <property type="entry name" value="Ald_DH/histidinol_DH"/>
</dbReference>
<evidence type="ECO:0000256" key="6">
    <source>
        <dbReference type="RuleBase" id="RU003345"/>
    </source>
</evidence>
<dbReference type="InterPro" id="IPR016162">
    <property type="entry name" value="Ald_DH_N"/>
</dbReference>
<gene>
    <name evidence="8" type="ORF">BJY01DRAFT_257788</name>
</gene>
<comment type="catalytic activity">
    <reaction evidence="4">
        <text>an aldehyde + NAD(+) + H2O = a carboxylate + NADH + 2 H(+)</text>
        <dbReference type="Rhea" id="RHEA:16185"/>
        <dbReference type="ChEBI" id="CHEBI:15377"/>
        <dbReference type="ChEBI" id="CHEBI:15378"/>
        <dbReference type="ChEBI" id="CHEBI:17478"/>
        <dbReference type="ChEBI" id="CHEBI:29067"/>
        <dbReference type="ChEBI" id="CHEBI:57540"/>
        <dbReference type="ChEBI" id="CHEBI:57945"/>
        <dbReference type="EC" id="1.2.1.3"/>
    </reaction>
</comment>
<dbReference type="InterPro" id="IPR016160">
    <property type="entry name" value="Ald_DH_CS_CYS"/>
</dbReference>
<evidence type="ECO:0000256" key="5">
    <source>
        <dbReference type="PROSITE-ProRule" id="PRU10007"/>
    </source>
</evidence>
<evidence type="ECO:0000256" key="4">
    <source>
        <dbReference type="ARBA" id="ARBA00049194"/>
    </source>
</evidence>